<proteinExistence type="predicted"/>
<organism evidence="1">
    <name type="scientific">Anopheles atroparvus</name>
    <name type="common">European mosquito</name>
    <dbReference type="NCBI Taxonomy" id="41427"/>
    <lineage>
        <taxon>Eukaryota</taxon>
        <taxon>Metazoa</taxon>
        <taxon>Ecdysozoa</taxon>
        <taxon>Arthropoda</taxon>
        <taxon>Hexapoda</taxon>
        <taxon>Insecta</taxon>
        <taxon>Pterygota</taxon>
        <taxon>Neoptera</taxon>
        <taxon>Endopterygota</taxon>
        <taxon>Diptera</taxon>
        <taxon>Nematocera</taxon>
        <taxon>Culicoidea</taxon>
        <taxon>Culicidae</taxon>
        <taxon>Anophelinae</taxon>
        <taxon>Anopheles</taxon>
    </lineage>
</organism>
<dbReference type="VEuPathDB" id="VectorBase:AATE014577"/>
<reference evidence="1" key="1">
    <citation type="submission" date="2022-08" db="UniProtKB">
        <authorList>
            <consortium name="EnsemblMetazoa"/>
        </authorList>
    </citation>
    <scope>IDENTIFICATION</scope>
    <source>
        <strain evidence="1">EBRO</strain>
    </source>
</reference>
<dbReference type="AlphaFoldDB" id="A0A182JAR5"/>
<accession>A0A182JAR5</accession>
<name>A0A182JAR5_ANOAO</name>
<dbReference type="EnsemblMetazoa" id="AATE014577-RA">
    <property type="protein sequence ID" value="AATE014577-PA.1"/>
    <property type="gene ID" value="AATE014577"/>
</dbReference>
<sequence length="576" mass="63278">MVLMMMVMQCMMILVLHECMMLPLLLLMVMMMVMRWLLMMVIMLLVVKGRLLVMTVCPDGGGDPQRIAKCAVFVDTFHGRWCAVDSQHPLTLGIEGASQMAIGVVQLAHHLDLIVAGLEELVGDHAAIGPLYIRLADRFLQRVAVLAAPQMTNDLPVAVDRLETPDWHLERRKEKDVTTGVAPGTTSSGYYLFAEGEERQLPVDSVGELTLDHLLALVLAVLPAHEAQVRLDRRIVRAQIVAPQMVALLAAERVQGPVAGVPEAFLVARLHERVVHVVAALLGNVQLVAELADEADAQYAHVAAVVRINVDRQDGGRVRRQQLIVREIEVGDLLQNFAALRPLQRQDAELLRVIAHDGAESFFLDRRQDVTLGVVGRKDPLRGFFRLAASKEELAEVAEIEHSGIVATDDRASYQVMMLRESEGVVAPERFLVMGVGVLGVIVEAVPIVRLHYHRFVGQEVTGSLPAMAFFHHSPVLNHLLCKWQKCREKSVKRRTSYANMCRSGRSLMIQCASCSAQPAPSIMPAEFPLTDGSGPISGLWSGVNDSGPQIVLLMPAAPNAGHSFTAPWMCVSNTE</sequence>
<evidence type="ECO:0000313" key="1">
    <source>
        <dbReference type="EnsemblMetazoa" id="AATE014577-PA.1"/>
    </source>
</evidence>
<protein>
    <submittedName>
        <fullName evidence="1">Uncharacterized protein</fullName>
    </submittedName>
</protein>